<dbReference type="NCBIfam" id="TIGR01552">
    <property type="entry name" value="phd_fam"/>
    <property type="match status" value="1"/>
</dbReference>
<dbReference type="Pfam" id="PF02604">
    <property type="entry name" value="PhdYeFM_antitox"/>
    <property type="match status" value="1"/>
</dbReference>
<gene>
    <name evidence="2" type="ORF">MNBD_ALPHA03-1319</name>
</gene>
<evidence type="ECO:0008006" key="3">
    <source>
        <dbReference type="Google" id="ProtNLM"/>
    </source>
</evidence>
<dbReference type="AlphaFoldDB" id="A0A3B1B8Z3"/>
<evidence type="ECO:0000313" key="2">
    <source>
        <dbReference type="EMBL" id="VAX02785.1"/>
    </source>
</evidence>
<dbReference type="InterPro" id="IPR006442">
    <property type="entry name" value="Antitoxin_Phd/YefM"/>
</dbReference>
<dbReference type="InterPro" id="IPR036165">
    <property type="entry name" value="YefM-like_sf"/>
</dbReference>
<protein>
    <recommendedName>
        <fullName evidence="3">Antitoxin</fullName>
    </recommendedName>
</protein>
<accession>A0A3B1B8Z3</accession>
<reference evidence="2" key="1">
    <citation type="submission" date="2018-06" db="EMBL/GenBank/DDBJ databases">
        <authorList>
            <person name="Zhirakovskaya E."/>
        </authorList>
    </citation>
    <scope>NUCLEOTIDE SEQUENCE</scope>
</reference>
<dbReference type="EMBL" id="UOFW01000026">
    <property type="protein sequence ID" value="VAX02785.1"/>
    <property type="molecule type" value="Genomic_DNA"/>
</dbReference>
<proteinExistence type="inferred from homology"/>
<dbReference type="SUPFAM" id="SSF143120">
    <property type="entry name" value="YefM-like"/>
    <property type="match status" value="1"/>
</dbReference>
<organism evidence="2">
    <name type="scientific">hydrothermal vent metagenome</name>
    <dbReference type="NCBI Taxonomy" id="652676"/>
    <lineage>
        <taxon>unclassified sequences</taxon>
        <taxon>metagenomes</taxon>
        <taxon>ecological metagenomes</taxon>
    </lineage>
</organism>
<comment type="similarity">
    <text evidence="1">Belongs to the phD/YefM antitoxin family.</text>
</comment>
<dbReference type="Gene3D" id="3.40.1620.10">
    <property type="entry name" value="YefM-like domain"/>
    <property type="match status" value="1"/>
</dbReference>
<name>A0A3B1B8Z3_9ZZZZ</name>
<evidence type="ECO:0000256" key="1">
    <source>
        <dbReference type="ARBA" id="ARBA00009981"/>
    </source>
</evidence>
<sequence length="109" mass="12608">MTTVTASEFQKNFGTFKEAAQREPVKITSNGRESVVLISAESFAEYEQFKKQKYAYGGEVTDKFEKDLDHFMEEHKAVLEALAKGEMSRDELAEFYRRSASRIEKTRRP</sequence>